<evidence type="ECO:0000256" key="11">
    <source>
        <dbReference type="HAMAP-Rule" id="MF_02222"/>
    </source>
</evidence>
<reference evidence="13" key="2">
    <citation type="submission" date="2022-09" db="EMBL/GenBank/DDBJ databases">
        <authorList>
            <person name="Sun Q."/>
            <person name="Ohkuma M."/>
        </authorList>
    </citation>
    <scope>NUCLEOTIDE SEQUENCE</scope>
    <source>
        <strain evidence="13">JCM 13583</strain>
    </source>
</reference>
<keyword evidence="14" id="KW-1185">Reference proteome</keyword>
<dbReference type="GO" id="GO:0004410">
    <property type="term" value="F:homocitrate synthase activity"/>
    <property type="evidence" value="ECO:0007669"/>
    <property type="project" value="UniProtKB-UniRule"/>
</dbReference>
<comment type="function">
    <text evidence="1">Catalyzes the condensation of the acetyl group of acetyl-CoA with 3-methyl-2-oxobutanoate (2-oxoisovalerate) to form 3-carboxy-3-hydroxy-4-methylpentanoate (2-isopropylmalate).</text>
</comment>
<dbReference type="SUPFAM" id="SSF51569">
    <property type="entry name" value="Aldolase"/>
    <property type="match status" value="1"/>
</dbReference>
<accession>A0AA37BRX0</accession>
<dbReference type="Gene3D" id="1.10.238.260">
    <property type="match status" value="1"/>
</dbReference>
<evidence type="ECO:0000256" key="5">
    <source>
        <dbReference type="ARBA" id="ARBA00022679"/>
    </source>
</evidence>
<feature type="domain" description="Pyruvate carboxyltransferase" evidence="12">
    <location>
        <begin position="7"/>
        <end position="262"/>
    </location>
</feature>
<dbReference type="Pfam" id="PF22617">
    <property type="entry name" value="HCS_D2"/>
    <property type="match status" value="1"/>
</dbReference>
<evidence type="ECO:0000256" key="9">
    <source>
        <dbReference type="ARBA" id="ARBA00023211"/>
    </source>
</evidence>
<organism evidence="13 14">
    <name type="scientific">Thermogymnomonas acidicola</name>
    <dbReference type="NCBI Taxonomy" id="399579"/>
    <lineage>
        <taxon>Archaea</taxon>
        <taxon>Methanobacteriati</taxon>
        <taxon>Thermoplasmatota</taxon>
        <taxon>Thermoplasmata</taxon>
        <taxon>Thermoplasmatales</taxon>
        <taxon>Thermogymnomonas</taxon>
    </lineage>
</organism>
<reference evidence="13" key="1">
    <citation type="journal article" date="2014" name="Int. J. Syst. Evol. Microbiol.">
        <title>Complete genome sequence of Corynebacterium casei LMG S-19264T (=DSM 44701T), isolated from a smear-ripened cheese.</title>
        <authorList>
            <consortium name="US DOE Joint Genome Institute (JGI-PGF)"/>
            <person name="Walter F."/>
            <person name="Albersmeier A."/>
            <person name="Kalinowski J."/>
            <person name="Ruckert C."/>
        </authorList>
    </citation>
    <scope>NUCLEOTIDE SEQUENCE</scope>
    <source>
        <strain evidence="13">JCM 13583</strain>
    </source>
</reference>
<comment type="catalytic activity">
    <reaction evidence="10">
        <text>acetyl-CoA + 2-oxoglutarate + H2O = (2R)-homocitrate + CoA + H(+)</text>
        <dbReference type="Rhea" id="RHEA:12929"/>
        <dbReference type="ChEBI" id="CHEBI:15377"/>
        <dbReference type="ChEBI" id="CHEBI:15378"/>
        <dbReference type="ChEBI" id="CHEBI:16810"/>
        <dbReference type="ChEBI" id="CHEBI:57287"/>
        <dbReference type="ChEBI" id="CHEBI:57288"/>
        <dbReference type="ChEBI" id="CHEBI:58884"/>
        <dbReference type="EC" id="2.3.3.14"/>
    </reaction>
    <physiologicalReaction direction="left-to-right" evidence="10">
        <dbReference type="Rhea" id="RHEA:12930"/>
    </physiologicalReaction>
</comment>
<evidence type="ECO:0000256" key="2">
    <source>
        <dbReference type="ARBA" id="ARBA00004755"/>
    </source>
</evidence>
<dbReference type="NCBIfam" id="TIGR02146">
    <property type="entry name" value="LysS_fung_arch"/>
    <property type="match status" value="1"/>
</dbReference>
<comment type="similarity">
    <text evidence="11">Belongs to the alpha-IPM synthase/homocitrate synthase family. Homocitrate synthase LYS20/LYS21 subfamily.</text>
</comment>
<dbReference type="NCBIfam" id="NF002085">
    <property type="entry name" value="PRK00915.1-2"/>
    <property type="match status" value="1"/>
</dbReference>
<feature type="binding site" evidence="11">
    <location>
        <position position="173"/>
    </location>
    <ligand>
        <name>2-oxoglutarate</name>
        <dbReference type="ChEBI" id="CHEBI:16810"/>
    </ligand>
</feature>
<dbReference type="HAMAP" id="MF_02222">
    <property type="entry name" value="Homocitr_synth_fung_arch"/>
    <property type="match status" value="1"/>
</dbReference>
<feature type="binding site" evidence="11">
    <location>
        <position position="15"/>
    </location>
    <ligand>
        <name>2-oxoglutarate</name>
        <dbReference type="ChEBI" id="CHEBI:16810"/>
    </ligand>
</feature>
<dbReference type="Gene3D" id="3.20.20.70">
    <property type="entry name" value="Aldolase class I"/>
    <property type="match status" value="1"/>
</dbReference>
<dbReference type="Pfam" id="PF01037">
    <property type="entry name" value="AsnC_trans_reg"/>
    <property type="match status" value="1"/>
</dbReference>
<feature type="active site" description="Proton acceptor" evidence="11">
    <location>
        <position position="295"/>
    </location>
</feature>
<keyword evidence="9 11" id="KW-0464">Manganese</keyword>
<evidence type="ECO:0000313" key="14">
    <source>
        <dbReference type="Proteomes" id="UP000632195"/>
    </source>
</evidence>
<evidence type="ECO:0000256" key="4">
    <source>
        <dbReference type="ARBA" id="ARBA00022605"/>
    </source>
</evidence>
<comment type="pathway">
    <text evidence="2 11">Amino-acid biosynthesis; L-lysine biosynthesis via AAA pathway; L-alpha-aminoadipate from 2-oxoglutarate: step 1/5.</text>
</comment>
<protein>
    <recommendedName>
        <fullName evidence="3 11">Homocitrate synthase</fullName>
        <shortName evidence="11">HCS</shortName>
        <ecNumber evidence="3 11">2.3.3.14</ecNumber>
    </recommendedName>
</protein>
<keyword evidence="5 11" id="KW-0808">Transferase</keyword>
<dbReference type="GO" id="GO:0009098">
    <property type="term" value="P:L-leucine biosynthetic process"/>
    <property type="evidence" value="ECO:0007669"/>
    <property type="project" value="TreeGrafter"/>
</dbReference>
<dbReference type="RefSeq" id="WP_188681363.1">
    <property type="nucleotide sequence ID" value="NZ_BMNY01000002.1"/>
</dbReference>
<keyword evidence="7 11" id="KW-0460">Magnesium</keyword>
<evidence type="ECO:0000256" key="6">
    <source>
        <dbReference type="ARBA" id="ARBA00022723"/>
    </source>
</evidence>
<dbReference type="GO" id="GO:0019878">
    <property type="term" value="P:lysine biosynthetic process via aminoadipic acid"/>
    <property type="evidence" value="ECO:0007669"/>
    <property type="project" value="UniProtKB-UniRule"/>
</dbReference>
<sequence>MTHGIRVGLLDSTLREGEQTPGVVFTREQRVEIARALSGAGISMIEVGHPAVSPDVYDGVKEIMRLRREGEITSEVVAHSRAVRSDVDIAMGLEVDRIAIWYGVSDIHLAAKTRDTREAALQKIGDAIQYAHDHGFRVRFTPEDASRTDQEYLIQVIRTARECGADRIGVADTVGLLDPEQTSGLFRRLRAAEPGVEYDFHGHNDLGCAVANSLAAISAGATIVHCTVNGLGERVGITPTQVIAVAIKQKFGVDVARLDRLRDLSVLVERYSGIQMPPNYPITGDFAFVHKSGVHVQGILSDPRTYEFMDPSLLNRSRDYVIDKYTGKHAVKARLERMGIPLSDDELTRVISAIKRAEDTRSFSDADLVELVERETGKRVSSSTPDNIEAMVSVKCESNIYTTSVARRLSSIQGVRQVVEVSGEYDIVAWVEGSSTKEINRIIEAMRSVKGLSSTKTDMVLKKLPA</sequence>
<dbReference type="GO" id="GO:0046872">
    <property type="term" value="F:metal ion binding"/>
    <property type="evidence" value="ECO:0007669"/>
    <property type="project" value="UniProtKB-KW"/>
</dbReference>
<feature type="binding site" evidence="11">
    <location>
        <position position="203"/>
    </location>
    <ligand>
        <name>Mg(2+)</name>
        <dbReference type="ChEBI" id="CHEBI:18420"/>
    </ligand>
</feature>
<dbReference type="InterPro" id="IPR000891">
    <property type="entry name" value="PYR_CT"/>
</dbReference>
<dbReference type="Proteomes" id="UP000632195">
    <property type="component" value="Unassembled WGS sequence"/>
</dbReference>
<evidence type="ECO:0000256" key="3">
    <source>
        <dbReference type="ARBA" id="ARBA00012974"/>
    </source>
</evidence>
<dbReference type="PANTHER" id="PTHR10277:SF63">
    <property type="entry name" value="HOMOCITRATE SYNTHASE"/>
    <property type="match status" value="1"/>
</dbReference>
<keyword evidence="4 11" id="KW-0028">Amino-acid biosynthesis</keyword>
<dbReference type="PROSITE" id="PS50991">
    <property type="entry name" value="PYR_CT"/>
    <property type="match status" value="1"/>
</dbReference>
<evidence type="ECO:0000313" key="13">
    <source>
        <dbReference type="EMBL" id="GGM75957.1"/>
    </source>
</evidence>
<feature type="binding site" evidence="11">
    <location>
        <position position="201"/>
    </location>
    <ligand>
        <name>Mg(2+)</name>
        <dbReference type="ChEBI" id="CHEBI:18420"/>
    </ligand>
</feature>
<evidence type="ECO:0000259" key="12">
    <source>
        <dbReference type="PROSITE" id="PS50991"/>
    </source>
</evidence>
<dbReference type="InterPro" id="IPR011872">
    <property type="entry name" value="Homocitrate_synth"/>
</dbReference>
<feature type="binding site" evidence="11">
    <location>
        <position position="139"/>
    </location>
    <ligand>
        <name>2-oxoglutarate</name>
        <dbReference type="ChEBI" id="CHEBI:16810"/>
    </ligand>
</feature>
<evidence type="ECO:0000256" key="8">
    <source>
        <dbReference type="ARBA" id="ARBA00023154"/>
    </source>
</evidence>
<feature type="binding site" evidence="11">
    <location>
        <position position="16"/>
    </location>
    <ligand>
        <name>Mg(2+)</name>
        <dbReference type="ChEBI" id="CHEBI:18420"/>
    </ligand>
</feature>
<dbReference type="EMBL" id="BMNY01000002">
    <property type="protein sequence ID" value="GGM75957.1"/>
    <property type="molecule type" value="Genomic_DNA"/>
</dbReference>
<dbReference type="InterPro" id="IPR019887">
    <property type="entry name" value="Tscrpt_reg_AsnC/Lrp_C"/>
</dbReference>
<evidence type="ECO:0000256" key="1">
    <source>
        <dbReference type="ARBA" id="ARBA00003715"/>
    </source>
</evidence>
<dbReference type="SUPFAM" id="SSF54909">
    <property type="entry name" value="Dimeric alpha+beta barrel"/>
    <property type="match status" value="1"/>
</dbReference>
<gene>
    <name evidence="13" type="ORF">GCM10007108_12360</name>
</gene>
<dbReference type="PANTHER" id="PTHR10277">
    <property type="entry name" value="HOMOCITRATE SYNTHASE-RELATED"/>
    <property type="match status" value="1"/>
</dbReference>
<keyword evidence="6 11" id="KW-0479">Metal-binding</keyword>
<dbReference type="InterPro" id="IPR013785">
    <property type="entry name" value="Aldolase_TIM"/>
</dbReference>
<dbReference type="InterPro" id="IPR054691">
    <property type="entry name" value="LeuA/HCS_post-cat"/>
</dbReference>
<feature type="binding site" evidence="11">
    <location>
        <position position="79"/>
    </location>
    <ligand>
        <name>2-oxoglutarate</name>
        <dbReference type="ChEBI" id="CHEBI:16810"/>
    </ligand>
</feature>
<dbReference type="EC" id="2.3.3.14" evidence="3 11"/>
<comment type="cofactor">
    <cofactor evidence="11">
        <name>Mg(2+)</name>
        <dbReference type="ChEBI" id="CHEBI:18420"/>
    </cofactor>
    <cofactor evidence="11">
        <name>Mn(2+)</name>
        <dbReference type="ChEBI" id="CHEBI:29035"/>
    </cofactor>
</comment>
<comment type="function">
    <text evidence="11">Catalyzes the aldol-type condensation of 2-oxoglutarate with acetyl-CoA to yield homocitrate. Carries out the first step of the alpha-aminoadipate (AAA) lysine biosynthesis pathway.</text>
</comment>
<proteinExistence type="inferred from homology"/>
<evidence type="ECO:0000256" key="7">
    <source>
        <dbReference type="ARBA" id="ARBA00022842"/>
    </source>
</evidence>
<dbReference type="InterPro" id="IPR050073">
    <property type="entry name" value="2-IPM_HCS-like"/>
</dbReference>
<evidence type="ECO:0000256" key="10">
    <source>
        <dbReference type="ARBA" id="ARBA00048363"/>
    </source>
</evidence>
<keyword evidence="8 11" id="KW-0457">Lysine biosynthesis</keyword>
<dbReference type="InterPro" id="IPR011008">
    <property type="entry name" value="Dimeric_a/b-barrel"/>
</dbReference>
<dbReference type="GO" id="GO:0003852">
    <property type="term" value="F:2-isopropylmalate synthase activity"/>
    <property type="evidence" value="ECO:0007669"/>
    <property type="project" value="TreeGrafter"/>
</dbReference>
<dbReference type="Pfam" id="PF00682">
    <property type="entry name" value="HMGL-like"/>
    <property type="match status" value="1"/>
</dbReference>
<dbReference type="AlphaFoldDB" id="A0AA37BRX0"/>
<comment type="caution">
    <text evidence="13">The sequence shown here is derived from an EMBL/GenBank/DDBJ whole genome shotgun (WGS) entry which is preliminary data.</text>
</comment>
<name>A0AA37BRX0_9ARCH</name>
<dbReference type="Gene3D" id="3.30.70.920">
    <property type="match status" value="1"/>
</dbReference>